<feature type="transmembrane region" description="Helical" evidence="1">
    <location>
        <begin position="12"/>
        <end position="32"/>
    </location>
</feature>
<feature type="transmembrane region" description="Helical" evidence="1">
    <location>
        <begin position="507"/>
        <end position="530"/>
    </location>
</feature>
<proteinExistence type="predicted"/>
<feature type="transmembrane region" description="Helical" evidence="1">
    <location>
        <begin position="945"/>
        <end position="967"/>
    </location>
</feature>
<keyword evidence="3" id="KW-1185">Reference proteome</keyword>
<reference evidence="2 3" key="1">
    <citation type="submission" date="2016-10" db="EMBL/GenBank/DDBJ databases">
        <authorList>
            <person name="de Groot N.N."/>
        </authorList>
    </citation>
    <scope>NUCLEOTIDE SEQUENCE [LARGE SCALE GENOMIC DNA]</scope>
    <source>
        <strain evidence="2 3">ASO4-2</strain>
    </source>
</reference>
<feature type="transmembrane region" description="Helical" evidence="1">
    <location>
        <begin position="459"/>
        <end position="486"/>
    </location>
</feature>
<keyword evidence="1" id="KW-1133">Transmembrane helix</keyword>
<keyword evidence="1" id="KW-0472">Membrane</keyword>
<gene>
    <name evidence="2" type="ORF">SAMN05660653_02200</name>
</gene>
<accession>A0A1G6DJK2</accession>
<dbReference type="SUPFAM" id="SSF82714">
    <property type="entry name" value="Multidrug efflux transporter AcrB TolC docking domain, DN and DC subdomains"/>
    <property type="match status" value="2"/>
</dbReference>
<dbReference type="GO" id="GO:0042910">
    <property type="term" value="F:xenobiotic transmembrane transporter activity"/>
    <property type="evidence" value="ECO:0007669"/>
    <property type="project" value="TreeGrafter"/>
</dbReference>
<dbReference type="PRINTS" id="PR00702">
    <property type="entry name" value="ACRIFLAVINRP"/>
</dbReference>
<dbReference type="Gene3D" id="1.20.1640.10">
    <property type="entry name" value="Multidrug efflux transporter AcrB transmembrane domain"/>
    <property type="match status" value="2"/>
</dbReference>
<dbReference type="PANTHER" id="PTHR32063:SF18">
    <property type="entry name" value="CATION EFFLUX SYSTEM PROTEIN"/>
    <property type="match status" value="1"/>
</dbReference>
<evidence type="ECO:0000256" key="1">
    <source>
        <dbReference type="SAM" id="Phobius"/>
    </source>
</evidence>
<feature type="transmembrane region" description="Helical" evidence="1">
    <location>
        <begin position="868"/>
        <end position="888"/>
    </location>
</feature>
<feature type="transmembrane region" description="Helical" evidence="1">
    <location>
        <begin position="842"/>
        <end position="861"/>
    </location>
</feature>
<dbReference type="Gene3D" id="3.30.70.1440">
    <property type="entry name" value="Multidrug efflux transporter AcrB pore domain"/>
    <property type="match status" value="1"/>
</dbReference>
<dbReference type="STRING" id="617002.SAMN05660653_02200"/>
<feature type="transmembrane region" description="Helical" evidence="1">
    <location>
        <begin position="356"/>
        <end position="377"/>
    </location>
</feature>
<feature type="transmembrane region" description="Helical" evidence="1">
    <location>
        <begin position="427"/>
        <end position="447"/>
    </location>
</feature>
<protein>
    <submittedName>
        <fullName evidence="2">Multidrug efflux pump subunit AcrB</fullName>
    </submittedName>
</protein>
<dbReference type="OrthoDB" id="9759330at2"/>
<dbReference type="GO" id="GO:0005886">
    <property type="term" value="C:plasma membrane"/>
    <property type="evidence" value="ECO:0007669"/>
    <property type="project" value="TreeGrafter"/>
</dbReference>
<feature type="transmembrane region" description="Helical" evidence="1">
    <location>
        <begin position="383"/>
        <end position="406"/>
    </location>
</feature>
<feature type="transmembrane region" description="Helical" evidence="1">
    <location>
        <begin position="894"/>
        <end position="917"/>
    </location>
</feature>
<sequence length="1002" mass="108319">MNIAQALLDRGRLFLTMALVLSLTGALLWMTMVRQEDPLLPDYWGQVTVSFPGADALTMERLILKPIEDALIEVDEVRIIDATAFDEMIVLEVELGGRIRDFDQTWDEVRRALERARGKFPSGAEPPLLNREIQEPDAVVLAVTGSADLLELRNAALRTKDHLSRLPAVSKVNLVADPGEQVVIQMDDAAARRIGISPDQLAAQLAARNRIIPGGSIELAGMTVRLRPLSEFKSVSEIASTPVILPSGASILLQDLATVRHGVLEPGTSRMRFNGKMAVGVAITPKKNSNLVAFGREVRSALQAAREDVAPLQIHEVSFQPDHTAQRISDLNRALLSAMMIVSGMLILIMGPRMGLVVTAVIPLAILSSLTLFAWGGGVLHQISIAAFIMALGMLVDNAIVMAENVQYRMDQGASGTDAALEAVRELATPLLGATATTLAAFVPMFISQGVTADFTRTIPVVIMLCLTVSFGYAMLITPVLCRKFLKPSPPRRESNLVRMGYGLADFALRYSKSVVFMALLLMGIVLMLGTRVEQQFFPSADRNQFVVDLKLPEGSHLLATEQASRIMENSLLEKESVTRATSFMGSGAPLFYYNIILTPFSPHFAQLIVETRHIQDVDSLLDHVASVAARLLPGVEVVNRKLEQGPPVQAPVEIRLFGDDFQDLHHAAMGVAELLTGIAGTRDVRHDMSPGSPTIRLHIDDAASGRHGLSREDVSRTLLGRTRGLEIGELYLDDDPIPIFIRTTQGEHLDIEALAAIDLRTAQGHLTPMGSLARQELDWVAAAINHRNGKRVVTVSSQLAAGVTYSQVMKALQPGLSELELPPGVEIAFGGEAESAGEANMALMTVLPIGFLLLFGVLLAEFNSFRRVALVLMTVPLAAVGIVPGLLLNNQPFGFMSMLGAFALAGVVVNNAIVLLEMIERERREGADVRTAVREAVARRIRPILLATGTTVAGLLPLAVSSSTFWPPLASAMISGLLASTVLTLIIFPAAYRLVFASREA</sequence>
<name>A0A1G6DJK2_9BACT</name>
<dbReference type="EMBL" id="FMXO01000012">
    <property type="protein sequence ID" value="SDB45269.1"/>
    <property type="molecule type" value="Genomic_DNA"/>
</dbReference>
<dbReference type="Gene3D" id="3.30.2090.10">
    <property type="entry name" value="Multidrug efflux transporter AcrB TolC docking domain, DN and DC subdomains"/>
    <property type="match status" value="2"/>
</dbReference>
<feature type="transmembrane region" description="Helical" evidence="1">
    <location>
        <begin position="331"/>
        <end position="349"/>
    </location>
</feature>
<keyword evidence="1" id="KW-0812">Transmembrane</keyword>
<dbReference type="InterPro" id="IPR027463">
    <property type="entry name" value="AcrB_DN_DC_subdom"/>
</dbReference>
<dbReference type="Gene3D" id="3.30.70.1430">
    <property type="entry name" value="Multidrug efflux transporter AcrB pore domain"/>
    <property type="match status" value="2"/>
</dbReference>
<evidence type="ECO:0000313" key="2">
    <source>
        <dbReference type="EMBL" id="SDB45269.1"/>
    </source>
</evidence>
<feature type="transmembrane region" description="Helical" evidence="1">
    <location>
        <begin position="973"/>
        <end position="996"/>
    </location>
</feature>
<dbReference type="InterPro" id="IPR001036">
    <property type="entry name" value="Acrflvin-R"/>
</dbReference>
<dbReference type="SUPFAM" id="SSF82693">
    <property type="entry name" value="Multidrug efflux transporter AcrB pore domain, PN1, PN2, PC1 and PC2 subdomains"/>
    <property type="match status" value="2"/>
</dbReference>
<dbReference type="RefSeq" id="WP_092121431.1">
    <property type="nucleotide sequence ID" value="NZ_FMXO01000012.1"/>
</dbReference>
<organism evidence="2 3">
    <name type="scientific">Desulfonatronum thiosulfatophilum</name>
    <dbReference type="NCBI Taxonomy" id="617002"/>
    <lineage>
        <taxon>Bacteria</taxon>
        <taxon>Pseudomonadati</taxon>
        <taxon>Thermodesulfobacteriota</taxon>
        <taxon>Desulfovibrionia</taxon>
        <taxon>Desulfovibrionales</taxon>
        <taxon>Desulfonatronaceae</taxon>
        <taxon>Desulfonatronum</taxon>
    </lineage>
</organism>
<evidence type="ECO:0000313" key="3">
    <source>
        <dbReference type="Proteomes" id="UP000198771"/>
    </source>
</evidence>
<dbReference type="Gene3D" id="3.30.70.1320">
    <property type="entry name" value="Multidrug efflux transporter AcrB pore domain like"/>
    <property type="match status" value="1"/>
</dbReference>
<dbReference type="SUPFAM" id="SSF82866">
    <property type="entry name" value="Multidrug efflux transporter AcrB transmembrane domain"/>
    <property type="match status" value="2"/>
</dbReference>
<dbReference type="Proteomes" id="UP000198771">
    <property type="component" value="Unassembled WGS sequence"/>
</dbReference>
<dbReference type="AlphaFoldDB" id="A0A1G6DJK2"/>
<dbReference type="Pfam" id="PF00873">
    <property type="entry name" value="ACR_tran"/>
    <property type="match status" value="1"/>
</dbReference>
<dbReference type="PANTHER" id="PTHR32063">
    <property type="match status" value="1"/>
</dbReference>